<keyword evidence="2" id="KW-0812">Transmembrane</keyword>
<evidence type="ECO:0000313" key="4">
    <source>
        <dbReference type="EMBL" id="CAL4122884.1"/>
    </source>
</evidence>
<organism evidence="4 5">
    <name type="scientific">Meganyctiphanes norvegica</name>
    <name type="common">Northern krill</name>
    <name type="synonym">Thysanopoda norvegica</name>
    <dbReference type="NCBI Taxonomy" id="48144"/>
    <lineage>
        <taxon>Eukaryota</taxon>
        <taxon>Metazoa</taxon>
        <taxon>Ecdysozoa</taxon>
        <taxon>Arthropoda</taxon>
        <taxon>Crustacea</taxon>
        <taxon>Multicrustacea</taxon>
        <taxon>Malacostraca</taxon>
        <taxon>Eumalacostraca</taxon>
        <taxon>Eucarida</taxon>
        <taxon>Euphausiacea</taxon>
        <taxon>Euphausiidae</taxon>
        <taxon>Meganyctiphanes</taxon>
    </lineage>
</organism>
<dbReference type="Proteomes" id="UP001497623">
    <property type="component" value="Unassembled WGS sequence"/>
</dbReference>
<feature type="region of interest" description="Disordered" evidence="1">
    <location>
        <begin position="84"/>
        <end position="200"/>
    </location>
</feature>
<keyword evidence="2" id="KW-0472">Membrane</keyword>
<proteinExistence type="predicted"/>
<evidence type="ECO:0000313" key="5">
    <source>
        <dbReference type="Proteomes" id="UP001497623"/>
    </source>
</evidence>
<dbReference type="AlphaFoldDB" id="A0AAV2RH24"/>
<feature type="chain" id="PRO_5043662883" evidence="3">
    <location>
        <begin position="24"/>
        <end position="277"/>
    </location>
</feature>
<feature type="compositionally biased region" description="Polar residues" evidence="1">
    <location>
        <begin position="261"/>
        <end position="271"/>
    </location>
</feature>
<sequence length="277" mass="29572">MSAFTKTQLLLFTLAIVAATVHASDPWLSGGKCGPKNPLSDGRPGQCNPQGKHPCCNPVSGWCGNSTRHCTCTGCTDYRKVISTTTPLPTTPLTTTPAETPPPPPPSPPMITTVNSIETSTETDDSFRKGKQLSPGTTQPETEPETEPETDPEPTAINGTHGHPHPRTESESFPDYEVTGDFNGAGIAGGQESKTTVNPSEDEGYDTWIGLVIALCVVLIIGVGCLTLVIRNKRMSASQNIQQMEDGSVNGAFQTKEKETTLSFSNKQRQSPGHRHS</sequence>
<evidence type="ECO:0000256" key="1">
    <source>
        <dbReference type="SAM" id="MobiDB-lite"/>
    </source>
</evidence>
<feature type="signal peptide" evidence="3">
    <location>
        <begin position="1"/>
        <end position="23"/>
    </location>
</feature>
<evidence type="ECO:0000256" key="2">
    <source>
        <dbReference type="SAM" id="Phobius"/>
    </source>
</evidence>
<gene>
    <name evidence="4" type="ORF">MNOR_LOCUS23593</name>
</gene>
<dbReference type="EMBL" id="CAXKWB010020927">
    <property type="protein sequence ID" value="CAL4122884.1"/>
    <property type="molecule type" value="Genomic_DNA"/>
</dbReference>
<accession>A0AAV2RH24</accession>
<feature type="compositionally biased region" description="Pro residues" evidence="1">
    <location>
        <begin position="99"/>
        <end position="109"/>
    </location>
</feature>
<feature type="compositionally biased region" description="Acidic residues" evidence="1">
    <location>
        <begin position="142"/>
        <end position="152"/>
    </location>
</feature>
<feature type="region of interest" description="Disordered" evidence="1">
    <location>
        <begin position="255"/>
        <end position="277"/>
    </location>
</feature>
<feature type="compositionally biased region" description="Low complexity" evidence="1">
    <location>
        <begin position="84"/>
        <end position="98"/>
    </location>
</feature>
<evidence type="ECO:0000256" key="3">
    <source>
        <dbReference type="SAM" id="SignalP"/>
    </source>
</evidence>
<name>A0AAV2RH24_MEGNR</name>
<keyword evidence="5" id="KW-1185">Reference proteome</keyword>
<comment type="caution">
    <text evidence="4">The sequence shown here is derived from an EMBL/GenBank/DDBJ whole genome shotgun (WGS) entry which is preliminary data.</text>
</comment>
<feature type="transmembrane region" description="Helical" evidence="2">
    <location>
        <begin position="208"/>
        <end position="230"/>
    </location>
</feature>
<keyword evidence="3" id="KW-0732">Signal</keyword>
<dbReference type="CDD" id="cd10909">
    <property type="entry name" value="ChtBD1_GH18_2"/>
    <property type="match status" value="1"/>
</dbReference>
<protein>
    <submittedName>
        <fullName evidence="4">Uncharacterized protein</fullName>
    </submittedName>
</protein>
<keyword evidence="2" id="KW-1133">Transmembrane helix</keyword>
<reference evidence="4 5" key="1">
    <citation type="submission" date="2024-05" db="EMBL/GenBank/DDBJ databases">
        <authorList>
            <person name="Wallberg A."/>
        </authorList>
    </citation>
    <scope>NUCLEOTIDE SEQUENCE [LARGE SCALE GENOMIC DNA]</scope>
</reference>